<evidence type="ECO:0000313" key="3">
    <source>
        <dbReference type="Proteomes" id="UP000703269"/>
    </source>
</evidence>
<proteinExistence type="predicted"/>
<sequence length="353" mass="39590">MVAVALSYRPLDKYLGPLVLYCTPPLLAENLSRPIVWWLLLCAGTLTFDLASATRRLVRENTRLREDHRQLSEEKDEVLEANDELSDYGAALREENGGLREEYTGVRKDYHEVLEDNSRLRKKVDEQSEEIALFSEEREAILEDNTRLRRENGQQSEEIAVLREEKKTILADSTRLVRKDEESSEYSAGLLKENTALREKVAQVCSDNARSLEGTAWILDIARLSDGNARRGAESARADEDYADLLKEVSLLRADNARLTQEKATFEDWIQRSARTVHGMVDPSLSRNAWEKYLGLTSQNISEDPLAGNLSTSGLSEVSTLDDQVEAPLLQAAISDNDLNLLAALPCDLVGAI</sequence>
<reference evidence="2 3" key="1">
    <citation type="submission" date="2021-08" db="EMBL/GenBank/DDBJ databases">
        <title>Draft Genome Sequence of Phanerochaete sordida strain YK-624.</title>
        <authorList>
            <person name="Mori T."/>
            <person name="Dohra H."/>
            <person name="Suzuki T."/>
            <person name="Kawagishi H."/>
            <person name="Hirai H."/>
        </authorList>
    </citation>
    <scope>NUCLEOTIDE SEQUENCE [LARGE SCALE GENOMIC DNA]</scope>
    <source>
        <strain evidence="2 3">YK-624</strain>
    </source>
</reference>
<dbReference type="Proteomes" id="UP000703269">
    <property type="component" value="Unassembled WGS sequence"/>
</dbReference>
<accession>A0A9P3LFH6</accession>
<comment type="caution">
    <text evidence="2">The sequence shown here is derived from an EMBL/GenBank/DDBJ whole genome shotgun (WGS) entry which is preliminary data.</text>
</comment>
<protein>
    <submittedName>
        <fullName evidence="2">Uncharacterized protein</fullName>
    </submittedName>
</protein>
<feature type="coiled-coil region" evidence="1">
    <location>
        <begin position="110"/>
        <end position="165"/>
    </location>
</feature>
<evidence type="ECO:0000313" key="2">
    <source>
        <dbReference type="EMBL" id="GJE92668.1"/>
    </source>
</evidence>
<dbReference type="EMBL" id="BPQB01000028">
    <property type="protein sequence ID" value="GJE92668.1"/>
    <property type="molecule type" value="Genomic_DNA"/>
</dbReference>
<dbReference type="AlphaFoldDB" id="A0A9P3LFH6"/>
<keyword evidence="3" id="KW-1185">Reference proteome</keyword>
<keyword evidence="1" id="KW-0175">Coiled coil</keyword>
<feature type="coiled-coil region" evidence="1">
    <location>
        <begin position="54"/>
        <end position="84"/>
    </location>
</feature>
<evidence type="ECO:0000256" key="1">
    <source>
        <dbReference type="SAM" id="Coils"/>
    </source>
</evidence>
<gene>
    <name evidence="2" type="ORF">PsYK624_088230</name>
</gene>
<organism evidence="2 3">
    <name type="scientific">Phanerochaete sordida</name>
    <dbReference type="NCBI Taxonomy" id="48140"/>
    <lineage>
        <taxon>Eukaryota</taxon>
        <taxon>Fungi</taxon>
        <taxon>Dikarya</taxon>
        <taxon>Basidiomycota</taxon>
        <taxon>Agaricomycotina</taxon>
        <taxon>Agaricomycetes</taxon>
        <taxon>Polyporales</taxon>
        <taxon>Phanerochaetaceae</taxon>
        <taxon>Phanerochaete</taxon>
    </lineage>
</organism>
<name>A0A9P3LFH6_9APHY</name>